<reference evidence="2" key="2">
    <citation type="submission" date="2024-07" db="EMBL/GenBank/DDBJ databases">
        <title>Streptomyces haneummycinica sp. nov., a new antibiotic-producing actinobacterium isolated from marine sediment.</title>
        <authorList>
            <person name="Uemura M."/>
            <person name="Hamada M."/>
            <person name="Hirano S."/>
            <person name="Kobayashi K."/>
            <person name="Ohshiro T."/>
            <person name="Kobayashi T."/>
            <person name="Terahara T."/>
        </authorList>
    </citation>
    <scope>NUCLEOTIDE SEQUENCE</scope>
    <source>
        <strain evidence="2">KM77-8</strain>
        <plasmid evidence="2">pKM77-8_2</plasmid>
    </source>
</reference>
<organism evidence="2">
    <name type="scientific">Streptomyces haneummycinicus</name>
    <dbReference type="NCBI Taxonomy" id="3074435"/>
    <lineage>
        <taxon>Bacteria</taxon>
        <taxon>Bacillati</taxon>
        <taxon>Actinomycetota</taxon>
        <taxon>Actinomycetes</taxon>
        <taxon>Kitasatosporales</taxon>
        <taxon>Streptomycetaceae</taxon>
        <taxon>Streptomyces</taxon>
    </lineage>
</organism>
<keyword evidence="2" id="KW-0614">Plasmid</keyword>
<protein>
    <submittedName>
        <fullName evidence="2">Uncharacterized protein</fullName>
    </submittedName>
</protein>
<name>A0AAT9I0S5_9ACTN</name>
<evidence type="ECO:0000256" key="1">
    <source>
        <dbReference type="SAM" id="MobiDB-lite"/>
    </source>
</evidence>
<gene>
    <name evidence="2" type="ORF">SHKM778_96120</name>
</gene>
<dbReference type="EMBL" id="AP035770">
    <property type="protein sequence ID" value="BFO23224.1"/>
    <property type="molecule type" value="Genomic_DNA"/>
</dbReference>
<sequence>MVRVARLLADGHCLVCPFLPEVRLTLNGRDTPTARALLGGEVQPLRLPCGAFPVQIAGRRLELGPVFVSHPEVAVAADSRGQTLAALTAGRGDGVEVGVRPVGGGRFRLVLQRSPSGSGMTPVPLGLPGFREPH</sequence>
<geneLocation type="plasmid" evidence="2">
    <name>pKM77-8_2</name>
</geneLocation>
<accession>A0AAT9I0S5</accession>
<evidence type="ECO:0000313" key="2">
    <source>
        <dbReference type="EMBL" id="BFO23224.1"/>
    </source>
</evidence>
<dbReference type="AlphaFoldDB" id="A0AAT9I0S5"/>
<reference evidence="2" key="1">
    <citation type="submission" date="2024-06" db="EMBL/GenBank/DDBJ databases">
        <authorList>
            <consortium name="consrtm"/>
            <person name="Uemura M."/>
            <person name="Terahara T."/>
        </authorList>
    </citation>
    <scope>NUCLEOTIDE SEQUENCE</scope>
    <source>
        <strain evidence="2">KM77-8</strain>
        <plasmid evidence="2">pKM77-8_2</plasmid>
    </source>
</reference>
<feature type="region of interest" description="Disordered" evidence="1">
    <location>
        <begin position="115"/>
        <end position="134"/>
    </location>
</feature>
<proteinExistence type="predicted"/>